<gene>
    <name evidence="1" type="ORF">RF11_12335</name>
</gene>
<evidence type="ECO:0000313" key="1">
    <source>
        <dbReference type="EMBL" id="KII73377.1"/>
    </source>
</evidence>
<protein>
    <submittedName>
        <fullName evidence="1">Uncharacterized protein</fullName>
    </submittedName>
</protein>
<organism evidence="1 2">
    <name type="scientific">Thelohanellus kitauei</name>
    <name type="common">Myxosporean</name>
    <dbReference type="NCBI Taxonomy" id="669202"/>
    <lineage>
        <taxon>Eukaryota</taxon>
        <taxon>Metazoa</taxon>
        <taxon>Cnidaria</taxon>
        <taxon>Myxozoa</taxon>
        <taxon>Myxosporea</taxon>
        <taxon>Bivalvulida</taxon>
        <taxon>Platysporina</taxon>
        <taxon>Myxobolidae</taxon>
        <taxon>Thelohanellus</taxon>
    </lineage>
</organism>
<evidence type="ECO:0000313" key="2">
    <source>
        <dbReference type="Proteomes" id="UP000031668"/>
    </source>
</evidence>
<comment type="caution">
    <text evidence="1">The sequence shown here is derived from an EMBL/GenBank/DDBJ whole genome shotgun (WGS) entry which is preliminary data.</text>
</comment>
<proteinExistence type="predicted"/>
<dbReference type="AlphaFoldDB" id="A0A0C2NH82"/>
<reference evidence="1 2" key="1">
    <citation type="journal article" date="2014" name="Genome Biol. Evol.">
        <title>The genome of the myxosporean Thelohanellus kitauei shows adaptations to nutrient acquisition within its fish host.</title>
        <authorList>
            <person name="Yang Y."/>
            <person name="Xiong J."/>
            <person name="Zhou Z."/>
            <person name="Huo F."/>
            <person name="Miao W."/>
            <person name="Ran C."/>
            <person name="Liu Y."/>
            <person name="Zhang J."/>
            <person name="Feng J."/>
            <person name="Wang M."/>
            <person name="Wang M."/>
            <person name="Wang L."/>
            <person name="Yao B."/>
        </authorList>
    </citation>
    <scope>NUCLEOTIDE SEQUENCE [LARGE SCALE GENOMIC DNA]</scope>
    <source>
        <strain evidence="1">Wuqing</strain>
    </source>
</reference>
<dbReference type="Proteomes" id="UP000031668">
    <property type="component" value="Unassembled WGS sequence"/>
</dbReference>
<accession>A0A0C2NH82</accession>
<keyword evidence="2" id="KW-1185">Reference proteome</keyword>
<name>A0A0C2NH82_THEKT</name>
<sequence length="139" mass="16004">MVFCLDRSNPSSRLRYDGPWGHITLTFLPDMVALADLVENEENSLLRLSKRATWMLRPLKALILPKATLKLKYDSTGAFIMRNSSQMHLNVAYHNYQRMDYLCWDFSLVLTVNKGPEFSVFFSKANDLGTTATIRDLRP</sequence>
<dbReference type="EMBL" id="JWZT01000860">
    <property type="protein sequence ID" value="KII73377.1"/>
    <property type="molecule type" value="Genomic_DNA"/>
</dbReference>